<keyword evidence="2" id="KW-1185">Reference proteome</keyword>
<dbReference type="EMBL" id="CP039349">
    <property type="protein sequence ID" value="QCD94342.1"/>
    <property type="molecule type" value="Genomic_DNA"/>
</dbReference>
<dbReference type="Proteomes" id="UP000501690">
    <property type="component" value="Linkage Group LG5"/>
</dbReference>
<evidence type="ECO:0000313" key="2">
    <source>
        <dbReference type="Proteomes" id="UP000501690"/>
    </source>
</evidence>
<proteinExistence type="predicted"/>
<dbReference type="AlphaFoldDB" id="A0A4D6LZN7"/>
<gene>
    <name evidence="1" type="ORF">DEO72_LG5g2425</name>
</gene>
<sequence length="108" mass="12324">MVVVVVAAELMRKVLLGSRQATVVLPLKDRVWRLRVRAWCCHQRCHEEEGAAAFVFANAGEVPVTSARRGCNHGFRRELEWWLIQARTPTATVGVAFMMMRDVNEAFR</sequence>
<accession>A0A4D6LZN7</accession>
<organism evidence="1 2">
    <name type="scientific">Vigna unguiculata</name>
    <name type="common">Cowpea</name>
    <dbReference type="NCBI Taxonomy" id="3917"/>
    <lineage>
        <taxon>Eukaryota</taxon>
        <taxon>Viridiplantae</taxon>
        <taxon>Streptophyta</taxon>
        <taxon>Embryophyta</taxon>
        <taxon>Tracheophyta</taxon>
        <taxon>Spermatophyta</taxon>
        <taxon>Magnoliopsida</taxon>
        <taxon>eudicotyledons</taxon>
        <taxon>Gunneridae</taxon>
        <taxon>Pentapetalae</taxon>
        <taxon>rosids</taxon>
        <taxon>fabids</taxon>
        <taxon>Fabales</taxon>
        <taxon>Fabaceae</taxon>
        <taxon>Papilionoideae</taxon>
        <taxon>50 kb inversion clade</taxon>
        <taxon>NPAAA clade</taxon>
        <taxon>indigoferoid/millettioid clade</taxon>
        <taxon>Phaseoleae</taxon>
        <taxon>Vigna</taxon>
    </lineage>
</organism>
<reference evidence="1 2" key="1">
    <citation type="submission" date="2019-04" db="EMBL/GenBank/DDBJ databases">
        <title>An improved genome assembly and genetic linkage map for asparagus bean, Vigna unguiculata ssp. sesquipedialis.</title>
        <authorList>
            <person name="Xia Q."/>
            <person name="Zhang R."/>
            <person name="Dong Y."/>
        </authorList>
    </citation>
    <scope>NUCLEOTIDE SEQUENCE [LARGE SCALE GENOMIC DNA]</scope>
    <source>
        <tissue evidence="1">Leaf</tissue>
    </source>
</reference>
<name>A0A4D6LZN7_VIGUN</name>
<evidence type="ECO:0000313" key="1">
    <source>
        <dbReference type="EMBL" id="QCD94342.1"/>
    </source>
</evidence>
<protein>
    <submittedName>
        <fullName evidence="1">Uncharacterized protein</fullName>
    </submittedName>
</protein>